<evidence type="ECO:0000313" key="3">
    <source>
        <dbReference type="Proteomes" id="UP000663829"/>
    </source>
</evidence>
<reference evidence="1" key="1">
    <citation type="submission" date="2021-02" db="EMBL/GenBank/DDBJ databases">
        <authorList>
            <person name="Nowell W R."/>
        </authorList>
    </citation>
    <scope>NUCLEOTIDE SEQUENCE</scope>
</reference>
<gene>
    <name evidence="1" type="ORF">GPM918_LOCUS21419</name>
    <name evidence="2" type="ORF">SRO942_LOCUS21416</name>
</gene>
<evidence type="ECO:0000313" key="1">
    <source>
        <dbReference type="EMBL" id="CAF1155768.1"/>
    </source>
</evidence>
<proteinExistence type="predicted"/>
<dbReference type="Proteomes" id="UP000663829">
    <property type="component" value="Unassembled WGS sequence"/>
</dbReference>
<dbReference type="AlphaFoldDB" id="A0A814T310"/>
<name>A0A814T310_9BILA</name>
<keyword evidence="3" id="KW-1185">Reference proteome</keyword>
<dbReference type="OrthoDB" id="10038819at2759"/>
<dbReference type="EMBL" id="CAJOBC010007039">
    <property type="protein sequence ID" value="CAF3919245.1"/>
    <property type="molecule type" value="Genomic_DNA"/>
</dbReference>
<protein>
    <submittedName>
        <fullName evidence="1">Uncharacterized protein</fullName>
    </submittedName>
</protein>
<sequence length="89" mass="10143">MQTLQADKCKSVVKVHYTPTASAKYLSPLDNPLWYSFKESIRNQHPLTETHLPSLLSQTFHSSLREEISNAYCKCGITYGADVYYDQPS</sequence>
<dbReference type="Proteomes" id="UP000681722">
    <property type="component" value="Unassembled WGS sequence"/>
</dbReference>
<organism evidence="1 3">
    <name type="scientific">Didymodactylos carnosus</name>
    <dbReference type="NCBI Taxonomy" id="1234261"/>
    <lineage>
        <taxon>Eukaryota</taxon>
        <taxon>Metazoa</taxon>
        <taxon>Spiralia</taxon>
        <taxon>Gnathifera</taxon>
        <taxon>Rotifera</taxon>
        <taxon>Eurotatoria</taxon>
        <taxon>Bdelloidea</taxon>
        <taxon>Philodinida</taxon>
        <taxon>Philodinidae</taxon>
        <taxon>Didymodactylos</taxon>
    </lineage>
</organism>
<evidence type="ECO:0000313" key="2">
    <source>
        <dbReference type="EMBL" id="CAF3919245.1"/>
    </source>
</evidence>
<comment type="caution">
    <text evidence="1">The sequence shown here is derived from an EMBL/GenBank/DDBJ whole genome shotgun (WGS) entry which is preliminary data.</text>
</comment>
<dbReference type="EMBL" id="CAJNOQ010007039">
    <property type="protein sequence ID" value="CAF1155768.1"/>
    <property type="molecule type" value="Genomic_DNA"/>
</dbReference>
<accession>A0A814T310</accession>